<feature type="transmembrane region" description="Helical" evidence="6">
    <location>
        <begin position="142"/>
        <end position="160"/>
    </location>
</feature>
<keyword evidence="3 6" id="KW-0812">Transmembrane</keyword>
<feature type="domain" description="RDD" evidence="7">
    <location>
        <begin position="37"/>
        <end position="173"/>
    </location>
</feature>
<keyword evidence="4 6" id="KW-1133">Transmembrane helix</keyword>
<evidence type="ECO:0000256" key="1">
    <source>
        <dbReference type="ARBA" id="ARBA00004651"/>
    </source>
</evidence>
<evidence type="ECO:0000313" key="9">
    <source>
        <dbReference type="Proteomes" id="UP001228113"/>
    </source>
</evidence>
<proteinExistence type="predicted"/>
<evidence type="ECO:0000256" key="2">
    <source>
        <dbReference type="ARBA" id="ARBA00022475"/>
    </source>
</evidence>
<keyword evidence="5 6" id="KW-0472">Membrane</keyword>
<accession>A0AA48KH90</accession>
<name>A0AA48KH90_9BACT</name>
<protein>
    <recommendedName>
        <fullName evidence="7">RDD domain-containing protein</fullName>
    </recommendedName>
</protein>
<dbReference type="PANTHER" id="PTHR36115">
    <property type="entry name" value="PROLINE-RICH ANTIGEN HOMOLOG-RELATED"/>
    <property type="match status" value="1"/>
</dbReference>
<dbReference type="GO" id="GO:0005886">
    <property type="term" value="C:plasma membrane"/>
    <property type="evidence" value="ECO:0007669"/>
    <property type="project" value="UniProtKB-SubCell"/>
</dbReference>
<dbReference type="AlphaFoldDB" id="A0AA48KH90"/>
<dbReference type="InterPro" id="IPR051791">
    <property type="entry name" value="Pra-immunoreactive"/>
</dbReference>
<evidence type="ECO:0000256" key="5">
    <source>
        <dbReference type="ARBA" id="ARBA00023136"/>
    </source>
</evidence>
<feature type="transmembrane region" description="Helical" evidence="6">
    <location>
        <begin position="44"/>
        <end position="70"/>
    </location>
</feature>
<dbReference type="EMBL" id="AP027081">
    <property type="protein sequence ID" value="BDU78143.1"/>
    <property type="molecule type" value="Genomic_DNA"/>
</dbReference>
<keyword evidence="2" id="KW-1003">Cell membrane</keyword>
<sequence>MTHTSPSRWGFPRPDFSDRTFSAPRVHPGQLPEGTPLAPFWRRFLALLADLGILLAAWLPLALLVALALSRGAAGHAPHRDIVLAANAGPGSWVFLPLALGYFTLGTWLGHGRTLGKRLLGIRVVPLEHPHLTFWACLERTLGYFASMLEGGFGFLQFFIHPNRQTVHDRIAETVVIRQ</sequence>
<dbReference type="PANTHER" id="PTHR36115:SF4">
    <property type="entry name" value="MEMBRANE PROTEIN"/>
    <property type="match status" value="1"/>
</dbReference>
<dbReference type="KEGG" id="msea:METESE_31010"/>
<comment type="subcellular location">
    <subcellularLocation>
        <location evidence="1">Cell membrane</location>
        <topology evidence="1">Multi-pass membrane protein</topology>
    </subcellularLocation>
</comment>
<keyword evidence="9" id="KW-1185">Reference proteome</keyword>
<reference evidence="8" key="1">
    <citation type="journal article" date="2023" name="Int. J. Syst. Evol. Microbiol.">
        <title>Mesoterricola silvestris gen. nov., sp. nov., Mesoterricola sediminis sp. nov., Geothrix oryzae sp. nov., Geothrix edaphica sp. nov., Geothrix rubra sp. nov., and Geothrix limicola sp. nov., six novel members of Acidobacteriota isolated from soils.</title>
        <authorList>
            <person name="Itoh H."/>
            <person name="Sugisawa Y."/>
            <person name="Mise K."/>
            <person name="Xu Z."/>
            <person name="Kuniyasu M."/>
            <person name="Ushijima N."/>
            <person name="Kawano K."/>
            <person name="Kobayashi E."/>
            <person name="Shiratori Y."/>
            <person name="Masuda Y."/>
            <person name="Senoo K."/>
        </authorList>
    </citation>
    <scope>NUCLEOTIDE SEQUENCE</scope>
    <source>
        <strain evidence="8">W786</strain>
    </source>
</reference>
<feature type="transmembrane region" description="Helical" evidence="6">
    <location>
        <begin position="82"/>
        <end position="105"/>
    </location>
</feature>
<evidence type="ECO:0000256" key="3">
    <source>
        <dbReference type="ARBA" id="ARBA00022692"/>
    </source>
</evidence>
<dbReference type="Proteomes" id="UP001228113">
    <property type="component" value="Chromosome"/>
</dbReference>
<organism evidence="8 9">
    <name type="scientific">Mesoterricola sediminis</name>
    <dbReference type="NCBI Taxonomy" id="2927980"/>
    <lineage>
        <taxon>Bacteria</taxon>
        <taxon>Pseudomonadati</taxon>
        <taxon>Acidobacteriota</taxon>
        <taxon>Holophagae</taxon>
        <taxon>Holophagales</taxon>
        <taxon>Holophagaceae</taxon>
        <taxon>Mesoterricola</taxon>
    </lineage>
</organism>
<evidence type="ECO:0000256" key="4">
    <source>
        <dbReference type="ARBA" id="ARBA00022989"/>
    </source>
</evidence>
<evidence type="ECO:0000313" key="8">
    <source>
        <dbReference type="EMBL" id="BDU78143.1"/>
    </source>
</evidence>
<dbReference type="InterPro" id="IPR010432">
    <property type="entry name" value="RDD"/>
</dbReference>
<dbReference type="Pfam" id="PF06271">
    <property type="entry name" value="RDD"/>
    <property type="match status" value="1"/>
</dbReference>
<gene>
    <name evidence="8" type="ORF">METESE_31010</name>
</gene>
<evidence type="ECO:0000259" key="7">
    <source>
        <dbReference type="Pfam" id="PF06271"/>
    </source>
</evidence>
<evidence type="ECO:0000256" key="6">
    <source>
        <dbReference type="SAM" id="Phobius"/>
    </source>
</evidence>